<dbReference type="InterPro" id="IPR011990">
    <property type="entry name" value="TPR-like_helical_dom_sf"/>
</dbReference>
<accession>A0A1H4PV76</accession>
<dbReference type="SUPFAM" id="SSF81901">
    <property type="entry name" value="HCP-like"/>
    <property type="match status" value="1"/>
</dbReference>
<evidence type="ECO:0000313" key="3">
    <source>
        <dbReference type="Proteomes" id="UP000198982"/>
    </source>
</evidence>
<organism evidence="2 3">
    <name type="scientific">Pseudomonas saponiphila</name>
    <dbReference type="NCBI Taxonomy" id="556534"/>
    <lineage>
        <taxon>Bacteria</taxon>
        <taxon>Pseudomonadati</taxon>
        <taxon>Pseudomonadota</taxon>
        <taxon>Gammaproteobacteria</taxon>
        <taxon>Pseudomonadales</taxon>
        <taxon>Pseudomonadaceae</taxon>
        <taxon>Pseudomonas</taxon>
    </lineage>
</organism>
<evidence type="ECO:0000256" key="1">
    <source>
        <dbReference type="SAM" id="SignalP"/>
    </source>
</evidence>
<dbReference type="AlphaFoldDB" id="A0A1H4PV76"/>
<feature type="chain" id="PRO_5011462301" description="Sel1 repeat-containing protein" evidence="1">
    <location>
        <begin position="22"/>
        <end position="216"/>
    </location>
</feature>
<dbReference type="Gene3D" id="1.25.40.10">
    <property type="entry name" value="Tetratricopeptide repeat domain"/>
    <property type="match status" value="1"/>
</dbReference>
<keyword evidence="3" id="KW-1185">Reference proteome</keyword>
<dbReference type="EMBL" id="FNTJ01000001">
    <property type="protein sequence ID" value="SEC11082.1"/>
    <property type="molecule type" value="Genomic_DNA"/>
</dbReference>
<proteinExistence type="predicted"/>
<keyword evidence="1" id="KW-0732">Signal</keyword>
<dbReference type="RefSeq" id="WP_092315472.1">
    <property type="nucleotide sequence ID" value="NZ_FNTJ01000001.1"/>
</dbReference>
<dbReference type="Proteomes" id="UP000198982">
    <property type="component" value="Unassembled WGS sequence"/>
</dbReference>
<feature type="signal peptide" evidence="1">
    <location>
        <begin position="1"/>
        <end position="21"/>
    </location>
</feature>
<sequence length="216" mass="23177">MHRFYRFYLLGAALLSTFAFGAAPGGQALIEELSAKVQARQDWQAQARQCPSELITSGNASLKLQANRCTIAEQWGACLQRCEAGDGNDCYWLATSLQQANGPAAGYEPLYQRACSLGLVSGCTNHAAGMLAADTDSQAARHCAVQTFNKACELDDPWACTMYGFHLSRGIGVAPDVDLALKVLDKSCTFGAVDPACRGARQLQEEIRAAIRAARP</sequence>
<gene>
    <name evidence="2" type="ORF">SAMN05216178_3487</name>
</gene>
<reference evidence="3" key="1">
    <citation type="submission" date="2016-10" db="EMBL/GenBank/DDBJ databases">
        <authorList>
            <person name="Varghese N."/>
            <person name="Submissions S."/>
        </authorList>
    </citation>
    <scope>NUCLEOTIDE SEQUENCE [LARGE SCALE GENOMIC DNA]</scope>
    <source>
        <strain evidence="3">DSM 9751</strain>
    </source>
</reference>
<evidence type="ECO:0000313" key="2">
    <source>
        <dbReference type="EMBL" id="SEC11082.1"/>
    </source>
</evidence>
<name>A0A1H4PV76_9PSED</name>
<evidence type="ECO:0008006" key="4">
    <source>
        <dbReference type="Google" id="ProtNLM"/>
    </source>
</evidence>
<protein>
    <recommendedName>
        <fullName evidence="4">Sel1 repeat-containing protein</fullName>
    </recommendedName>
</protein>